<dbReference type="InterPro" id="IPR004360">
    <property type="entry name" value="Glyas_Fos-R_dOase_dom"/>
</dbReference>
<dbReference type="SUPFAM" id="SSF54593">
    <property type="entry name" value="Glyoxalase/Bleomycin resistance protein/Dihydroxybiphenyl dioxygenase"/>
    <property type="match status" value="1"/>
</dbReference>
<protein>
    <submittedName>
        <fullName evidence="2">VOC family protein</fullName>
    </submittedName>
</protein>
<sequence>MIVHTGFVTEKLTESKTFYTEYFGFETIFENEWFVMLKKGPYELAFMRPRQQSQHSLFQPPYIQGSWLGLEVDDVDEVYSQLQAVDAPILTEVKAEQWGDRHFVLKDPNGIGVDVFQRIAVMAN</sequence>
<reference evidence="2" key="1">
    <citation type="journal article" date="2023" name="Comput. Struct. Biotechnol. J.">
        <title>Discovery of a novel marine Bacteroidetes with a rich repertoire of carbohydrate-active enzymes.</title>
        <authorList>
            <person name="Chen B."/>
            <person name="Liu G."/>
            <person name="Chen Q."/>
            <person name="Wang H."/>
            <person name="Liu L."/>
            <person name="Tang K."/>
        </authorList>
    </citation>
    <scope>NUCLEOTIDE SEQUENCE</scope>
    <source>
        <strain evidence="2">TK19036</strain>
    </source>
</reference>
<dbReference type="EMBL" id="CP120682">
    <property type="protein sequence ID" value="WKN38470.1"/>
    <property type="molecule type" value="Genomic_DNA"/>
</dbReference>
<dbReference type="Gene3D" id="3.30.720.120">
    <property type="match status" value="1"/>
</dbReference>
<dbReference type="InterPro" id="IPR029068">
    <property type="entry name" value="Glyas_Bleomycin-R_OHBP_Dase"/>
</dbReference>
<gene>
    <name evidence="2" type="ORF">K4G66_07110</name>
</gene>
<dbReference type="AlphaFoldDB" id="A0AA49JHL5"/>
<dbReference type="Pfam" id="PF00903">
    <property type="entry name" value="Glyoxalase"/>
    <property type="match status" value="1"/>
</dbReference>
<dbReference type="InterPro" id="IPR037523">
    <property type="entry name" value="VOC_core"/>
</dbReference>
<feature type="domain" description="VOC" evidence="1">
    <location>
        <begin position="1"/>
        <end position="118"/>
    </location>
</feature>
<accession>A0AA49JHL5</accession>
<dbReference type="Gene3D" id="3.30.720.110">
    <property type="match status" value="1"/>
</dbReference>
<proteinExistence type="predicted"/>
<evidence type="ECO:0000259" key="1">
    <source>
        <dbReference type="PROSITE" id="PS51819"/>
    </source>
</evidence>
<evidence type="ECO:0000313" key="2">
    <source>
        <dbReference type="EMBL" id="WKN38470.1"/>
    </source>
</evidence>
<reference evidence="2" key="2">
    <citation type="journal article" date="2024" name="Antonie Van Leeuwenhoek">
        <title>Roseihalotalea indica gen. nov., sp. nov., a halophilic Bacteroidetes from mesopelagic Southwest Indian Ocean with higher carbohydrate metabolic potential.</title>
        <authorList>
            <person name="Chen B."/>
            <person name="Zhang M."/>
            <person name="Lin D."/>
            <person name="Ye J."/>
            <person name="Tang K."/>
        </authorList>
    </citation>
    <scope>NUCLEOTIDE SEQUENCE</scope>
    <source>
        <strain evidence="2">TK19036</strain>
    </source>
</reference>
<organism evidence="2">
    <name type="scientific">Roseihalotalea indica</name>
    <dbReference type="NCBI Taxonomy" id="2867963"/>
    <lineage>
        <taxon>Bacteria</taxon>
        <taxon>Pseudomonadati</taxon>
        <taxon>Bacteroidota</taxon>
        <taxon>Cytophagia</taxon>
        <taxon>Cytophagales</taxon>
        <taxon>Catalimonadaceae</taxon>
        <taxon>Roseihalotalea</taxon>
    </lineage>
</organism>
<dbReference type="PROSITE" id="PS51819">
    <property type="entry name" value="VOC"/>
    <property type="match status" value="1"/>
</dbReference>
<name>A0AA49JHL5_9BACT</name>